<dbReference type="InterPro" id="IPR009758">
    <property type="entry name" value="DUF1326"/>
</dbReference>
<name>A0A4Z0H0P0_9ACTN</name>
<evidence type="ECO:0000313" key="3">
    <source>
        <dbReference type="Proteomes" id="UP000297948"/>
    </source>
</evidence>
<reference evidence="2 3" key="1">
    <citation type="submission" date="2019-03" db="EMBL/GenBank/DDBJ databases">
        <authorList>
            <person name="Gonzalez-Pimentel J.L."/>
        </authorList>
    </citation>
    <scope>NUCLEOTIDE SEQUENCE [LARGE SCALE GENOMIC DNA]</scope>
    <source>
        <strain evidence="2 3">JCM 31289</strain>
    </source>
</reference>
<proteinExistence type="predicted"/>
<sequence>MCGGACGCDTKGSSASGATDAATGEHGVVQSVLEAVDEAGAGAGAVPTRDWHLRGEWFDVCSCGLPCPCTFAQAPTHGDCLFTLAWQVHEGHFGDTDLSGLGVVAVGEFTGNMWIDDPNAMMSLMFYIDAKADAAQRDALERIFTGKEGGWPGTFGALIGELRGIEYAPIRFEAAADLAYWEAEIPGKVKVGAQALTGPTADPNRRVQLINAPGAEVGPGQVATWGVVRDDHATGFDFSHPYRGGSSKHFPFDWRPE</sequence>
<dbReference type="PIRSF" id="PIRSF033303">
    <property type="entry name" value="UCP033303"/>
    <property type="match status" value="1"/>
</dbReference>
<dbReference type="AlphaFoldDB" id="A0A4Z0H0P0"/>
<accession>A0A4Z0H0P0</accession>
<organism evidence="2 3">
    <name type="scientific">Streptomyces palmae</name>
    <dbReference type="NCBI Taxonomy" id="1701085"/>
    <lineage>
        <taxon>Bacteria</taxon>
        <taxon>Bacillati</taxon>
        <taxon>Actinomycetota</taxon>
        <taxon>Actinomycetes</taxon>
        <taxon>Kitasatosporales</taxon>
        <taxon>Streptomycetaceae</taxon>
        <taxon>Streptomyces</taxon>
    </lineage>
</organism>
<protein>
    <submittedName>
        <fullName evidence="2">DUF1326 domain-containing protein</fullName>
    </submittedName>
</protein>
<feature type="region of interest" description="Disordered" evidence="1">
    <location>
        <begin position="1"/>
        <end position="21"/>
    </location>
</feature>
<comment type="caution">
    <text evidence="2">The sequence shown here is derived from an EMBL/GenBank/DDBJ whole genome shotgun (WGS) entry which is preliminary data.</text>
</comment>
<gene>
    <name evidence="2" type="ORF">E4099_20520</name>
</gene>
<evidence type="ECO:0000313" key="2">
    <source>
        <dbReference type="EMBL" id="TGB02569.1"/>
    </source>
</evidence>
<feature type="compositionally biased region" description="Low complexity" evidence="1">
    <location>
        <begin position="10"/>
        <end position="21"/>
    </location>
</feature>
<dbReference type="InterPro" id="IPR014581">
    <property type="entry name" value="UCP033303"/>
</dbReference>
<evidence type="ECO:0000256" key="1">
    <source>
        <dbReference type="SAM" id="MobiDB-lite"/>
    </source>
</evidence>
<dbReference type="EMBL" id="SRID01000208">
    <property type="protein sequence ID" value="TGB02569.1"/>
    <property type="molecule type" value="Genomic_DNA"/>
</dbReference>
<dbReference type="RefSeq" id="WP_135340560.1">
    <property type="nucleotide sequence ID" value="NZ_JBHLTX010000017.1"/>
</dbReference>
<dbReference type="OrthoDB" id="9802256at2"/>
<keyword evidence="3" id="KW-1185">Reference proteome</keyword>
<dbReference type="Pfam" id="PF07040">
    <property type="entry name" value="DUF1326"/>
    <property type="match status" value="1"/>
</dbReference>
<dbReference type="Proteomes" id="UP000297948">
    <property type="component" value="Unassembled WGS sequence"/>
</dbReference>